<name>A0A939G8F6_9BACT</name>
<dbReference type="Proteomes" id="UP000664795">
    <property type="component" value="Unassembled WGS sequence"/>
</dbReference>
<dbReference type="RefSeq" id="WP_207337744.1">
    <property type="nucleotide sequence ID" value="NZ_JAFMYU010000022.1"/>
</dbReference>
<proteinExistence type="predicted"/>
<dbReference type="InterPro" id="IPR021829">
    <property type="entry name" value="DUF3419"/>
</dbReference>
<sequence length="378" mass="43250">MHSEFYNVALDRLRYSLVWEDHPSLYSSLAIQPHDRVLVITSAGCNVLNTLLKSPRQVIAIDLNPVQNALLSFKTHLILHHEYGVFRTLMGFDGPDKVAQTFGQVAPTLPADWQGYWRSFFEVNPGGMLLAGKLEAYITGFFATLPAALQQQLWQLIRFGNVVEQWDFFVQHLHGGTFQQRFIAYFDAANLSKGRSPSLFKYAQESGGEAFYRRLCQQVETSLVRDNFFFRFFFFGPEHLPESILPACYQSANFTLLRLQLDRLTIVEGEAIDYLLSAKGNRVTKASLSNIFEYTSQAEFRRVCQLLHEQGHFQLRFVFWNLLQEQGAFLAEDGWTDVPVATHLQPDTTCFYFLNRRVVARTPDRSDGSAEPPSPQPE</sequence>
<reference evidence="1 2" key="1">
    <citation type="submission" date="2021-03" db="EMBL/GenBank/DDBJ databases">
        <title>Fibrella sp. HMF5036 genome sequencing and assembly.</title>
        <authorList>
            <person name="Kang H."/>
            <person name="Kim H."/>
            <person name="Bae S."/>
            <person name="Joh K."/>
        </authorList>
    </citation>
    <scope>NUCLEOTIDE SEQUENCE [LARGE SCALE GENOMIC DNA]</scope>
    <source>
        <strain evidence="1 2">HMF5036</strain>
    </source>
</reference>
<dbReference type="Pfam" id="PF11899">
    <property type="entry name" value="DUF3419"/>
    <property type="match status" value="1"/>
</dbReference>
<organism evidence="1 2">
    <name type="scientific">Fibrella aquatilis</name>
    <dbReference type="NCBI Taxonomy" id="2817059"/>
    <lineage>
        <taxon>Bacteria</taxon>
        <taxon>Pseudomonadati</taxon>
        <taxon>Bacteroidota</taxon>
        <taxon>Cytophagia</taxon>
        <taxon>Cytophagales</taxon>
        <taxon>Spirosomataceae</taxon>
        <taxon>Fibrella</taxon>
    </lineage>
</organism>
<dbReference type="EMBL" id="JAFMYU010000022">
    <property type="protein sequence ID" value="MBO0933781.1"/>
    <property type="molecule type" value="Genomic_DNA"/>
</dbReference>
<accession>A0A939G8F6</accession>
<dbReference type="PANTHER" id="PTHR47473:SF1">
    <property type="entry name" value="METHYLTRANSFERASE DOMAIN-CONTAINING PROTEIN"/>
    <property type="match status" value="1"/>
</dbReference>
<comment type="caution">
    <text evidence="1">The sequence shown here is derived from an EMBL/GenBank/DDBJ whole genome shotgun (WGS) entry which is preliminary data.</text>
</comment>
<dbReference type="PANTHER" id="PTHR47473">
    <property type="entry name" value="BTA1P"/>
    <property type="match status" value="1"/>
</dbReference>
<keyword evidence="2" id="KW-1185">Reference proteome</keyword>
<dbReference type="AlphaFoldDB" id="A0A939G8F6"/>
<gene>
    <name evidence="1" type="ORF">J2I48_22425</name>
</gene>
<evidence type="ECO:0000313" key="1">
    <source>
        <dbReference type="EMBL" id="MBO0933781.1"/>
    </source>
</evidence>
<protein>
    <submittedName>
        <fullName evidence="1">DUF3419 family protein</fullName>
    </submittedName>
</protein>
<evidence type="ECO:0000313" key="2">
    <source>
        <dbReference type="Proteomes" id="UP000664795"/>
    </source>
</evidence>